<dbReference type="GO" id="GO:0008270">
    <property type="term" value="F:zinc ion binding"/>
    <property type="evidence" value="ECO:0007669"/>
    <property type="project" value="InterPro"/>
</dbReference>
<evidence type="ECO:0000256" key="12">
    <source>
        <dbReference type="ARBA" id="ARBA00023163"/>
    </source>
</evidence>
<evidence type="ECO:0000256" key="6">
    <source>
        <dbReference type="ARBA" id="ARBA00022723"/>
    </source>
</evidence>
<dbReference type="PROSITE" id="PS00041">
    <property type="entry name" value="HTH_ARAC_FAMILY_1"/>
    <property type="match status" value="1"/>
</dbReference>
<keyword evidence="5" id="KW-0808">Transferase</keyword>
<gene>
    <name evidence="16" type="ORF">AWC12_25880</name>
    <name evidence="15" type="ORF">OY187_16495</name>
</gene>
<evidence type="ECO:0000256" key="9">
    <source>
        <dbReference type="ARBA" id="ARBA00023015"/>
    </source>
</evidence>
<dbReference type="GO" id="GO:0008168">
    <property type="term" value="F:methyltransferase activity"/>
    <property type="evidence" value="ECO:0007669"/>
    <property type="project" value="UniProtKB-KW"/>
</dbReference>
<evidence type="ECO:0000313" key="18">
    <source>
        <dbReference type="Proteomes" id="UP001084650"/>
    </source>
</evidence>
<dbReference type="InterPro" id="IPR004026">
    <property type="entry name" value="Ada_DNA_repair_Zn-bd"/>
</dbReference>
<keyword evidence="12" id="KW-0804">Transcription</keyword>
<dbReference type="GO" id="GO:0043565">
    <property type="term" value="F:sequence-specific DNA binding"/>
    <property type="evidence" value="ECO:0007669"/>
    <property type="project" value="InterPro"/>
</dbReference>
<evidence type="ECO:0000256" key="1">
    <source>
        <dbReference type="ARBA" id="ARBA00000086"/>
    </source>
</evidence>
<keyword evidence="4" id="KW-0489">Methyltransferase</keyword>
<protein>
    <recommendedName>
        <fullName evidence="3">DNA-3-methyladenine glycosylase II</fullName>
        <ecNumber evidence="3">3.2.2.21</ecNumber>
    </recommendedName>
</protein>
<dbReference type="Gene3D" id="1.10.340.30">
    <property type="entry name" value="Hypothetical protein, domain 2"/>
    <property type="match status" value="1"/>
</dbReference>
<proteinExistence type="predicted"/>
<dbReference type="Pfam" id="PF02805">
    <property type="entry name" value="Ada_Zn_binding"/>
    <property type="match status" value="1"/>
</dbReference>
<dbReference type="Gene3D" id="3.30.310.20">
    <property type="entry name" value="DNA-3-methyladenine glycosylase AlkA, N-terminal domain"/>
    <property type="match status" value="1"/>
</dbReference>
<keyword evidence="9" id="KW-0805">Transcription regulation</keyword>
<evidence type="ECO:0000259" key="14">
    <source>
        <dbReference type="PROSITE" id="PS01124"/>
    </source>
</evidence>
<evidence type="ECO:0000256" key="11">
    <source>
        <dbReference type="ARBA" id="ARBA00023159"/>
    </source>
</evidence>
<dbReference type="PANTHER" id="PTHR43003:SF13">
    <property type="entry name" value="DNA-3-METHYLADENINE GLYCOSYLASE 2"/>
    <property type="match status" value="1"/>
</dbReference>
<dbReference type="GO" id="GO:0006307">
    <property type="term" value="P:DNA alkylation repair"/>
    <property type="evidence" value="ECO:0007669"/>
    <property type="project" value="TreeGrafter"/>
</dbReference>
<evidence type="ECO:0000313" key="15">
    <source>
        <dbReference type="EMBL" id="MCZ0729655.1"/>
    </source>
</evidence>
<dbReference type="GO" id="GO:0008725">
    <property type="term" value="F:DNA-3-methyladenine glycosylase activity"/>
    <property type="evidence" value="ECO:0007669"/>
    <property type="project" value="TreeGrafter"/>
</dbReference>
<dbReference type="InterPro" id="IPR023170">
    <property type="entry name" value="HhH_base_excis_C"/>
</dbReference>
<accession>A0A1X1WAI9</accession>
<dbReference type="SUPFAM" id="SSF57884">
    <property type="entry name" value="Ada DNA repair protein, N-terminal domain (N-Ada 10)"/>
    <property type="match status" value="1"/>
</dbReference>
<dbReference type="InterPro" id="IPR051912">
    <property type="entry name" value="Alkylbase_DNA_Glycosylase/TA"/>
</dbReference>
<keyword evidence="10" id="KW-0238">DNA-binding</keyword>
<dbReference type="Proteomes" id="UP000193622">
    <property type="component" value="Unassembled WGS sequence"/>
</dbReference>
<dbReference type="InterPro" id="IPR018060">
    <property type="entry name" value="HTH_AraC"/>
</dbReference>
<dbReference type="InterPro" id="IPR003265">
    <property type="entry name" value="HhH-GPD_domain"/>
</dbReference>
<dbReference type="Pfam" id="PF12833">
    <property type="entry name" value="HTH_18"/>
    <property type="match status" value="1"/>
</dbReference>
<reference evidence="15" key="2">
    <citation type="submission" date="2022-12" db="EMBL/GenBank/DDBJ databases">
        <title>Whole genome sequence of Mycolicibacterium iranicum strain SBH312.</title>
        <authorList>
            <person name="Jani J."/>
            <person name="Arifin Mustapha Z."/>
            <person name="Ahmed K."/>
            <person name="Kai Ling C."/>
        </authorList>
    </citation>
    <scope>NUCLEOTIDE SEQUENCE</scope>
    <source>
        <strain evidence="15">SBH312</strain>
    </source>
</reference>
<dbReference type="GO" id="GO:0006285">
    <property type="term" value="P:base-excision repair, AP site formation"/>
    <property type="evidence" value="ECO:0007669"/>
    <property type="project" value="TreeGrafter"/>
</dbReference>
<dbReference type="EC" id="3.2.2.21" evidence="3"/>
<dbReference type="EMBL" id="JAPQYE010000007">
    <property type="protein sequence ID" value="MCZ0729655.1"/>
    <property type="molecule type" value="Genomic_DNA"/>
</dbReference>
<evidence type="ECO:0000256" key="4">
    <source>
        <dbReference type="ARBA" id="ARBA00022603"/>
    </source>
</evidence>
<reference evidence="16 17" key="1">
    <citation type="submission" date="2016-01" db="EMBL/GenBank/DDBJ databases">
        <title>The new phylogeny of the genus Mycobacterium.</title>
        <authorList>
            <person name="Tarcisio F."/>
            <person name="Conor M."/>
            <person name="Antonella G."/>
            <person name="Elisabetta G."/>
            <person name="Giulia F.S."/>
            <person name="Sara T."/>
            <person name="Anna F."/>
            <person name="Clotilde B."/>
            <person name="Roberto B."/>
            <person name="Veronica D.S."/>
            <person name="Fabio R."/>
            <person name="Monica P."/>
            <person name="Olivier J."/>
            <person name="Enrico T."/>
            <person name="Nicola S."/>
        </authorList>
    </citation>
    <scope>NUCLEOTIDE SEQUENCE [LARGE SCALE GENOMIC DNA]</scope>
    <source>
        <strain evidence="16 17">DSM 45541</strain>
    </source>
</reference>
<keyword evidence="8" id="KW-0862">Zinc</keyword>
<keyword evidence="13" id="KW-0234">DNA repair</keyword>
<dbReference type="SUPFAM" id="SSF46689">
    <property type="entry name" value="Homeodomain-like"/>
    <property type="match status" value="1"/>
</dbReference>
<dbReference type="SUPFAM" id="SSF48150">
    <property type="entry name" value="DNA-glycosylase"/>
    <property type="match status" value="1"/>
</dbReference>
<dbReference type="PROSITE" id="PS01124">
    <property type="entry name" value="HTH_ARAC_FAMILY_2"/>
    <property type="match status" value="1"/>
</dbReference>
<dbReference type="Proteomes" id="UP001084650">
    <property type="component" value="Unassembled WGS sequence"/>
</dbReference>
<dbReference type="GO" id="GO:0032131">
    <property type="term" value="F:alkylated DNA binding"/>
    <property type="evidence" value="ECO:0007669"/>
    <property type="project" value="TreeGrafter"/>
</dbReference>
<sequence length="495" mass="54079">MHADFDRCYRAVQSKDARFDGWFVSAVLTTRIYCRPSCPVRPPYPRNMRFYPTAAAAQRAGFRSCKRCRPDASPGSPEWNVRGDVVARTMRLIADGTVDRDGVTGLAARVGYTVRQLERLMQAEVGATPLALARAQRAHTARVLIETTDMPFGDVAFASGFSSIRQFNDTVRTVCDVTPTMLRRRAQTRFRKTDTAGAGVMSLRLPVRAPFAYEGIFGHLAATAVCGVEEVRDGAFRRTLRLPNGTGIVSLAPYPDHVECRLVVDDFRDLTAAIARSRRLLDLDADPEAIVDALSIDPQLAAIVAKAPGQRIPRTVDEHELALRVVLGQQVSTAAARTHAGRLAVAYGKPVTDPEGGLTHVFPAVDQLAEIDPQHLAFPRSRQRTLIALVSALAHGDVVLDSGCDWDAARTQLLAIPGIGPWTAEMIAMRGLGDPDAFPATDLGVCAAAEQLGLPSAPRPLTERSTAWRPWRSYATQHLWTALDHAVNQWPPKEK</sequence>
<comment type="cofactor">
    <cofactor evidence="2">
        <name>Zn(2+)</name>
        <dbReference type="ChEBI" id="CHEBI:29105"/>
    </cofactor>
</comment>
<keyword evidence="18" id="KW-1185">Reference proteome</keyword>
<dbReference type="InterPro" id="IPR018062">
    <property type="entry name" value="HTH_AraC-typ_CS"/>
</dbReference>
<keyword evidence="11" id="KW-0010">Activator</keyword>
<dbReference type="Pfam" id="PF06029">
    <property type="entry name" value="AlkA_N"/>
    <property type="match status" value="1"/>
</dbReference>
<evidence type="ECO:0000256" key="7">
    <source>
        <dbReference type="ARBA" id="ARBA00022763"/>
    </source>
</evidence>
<comment type="caution">
    <text evidence="16">The sequence shown here is derived from an EMBL/GenBank/DDBJ whole genome shotgun (WGS) entry which is preliminary data.</text>
</comment>
<dbReference type="RefSeq" id="WP_085177888.1">
    <property type="nucleotide sequence ID" value="NZ_JAPQYE010000007.1"/>
</dbReference>
<evidence type="ECO:0000256" key="3">
    <source>
        <dbReference type="ARBA" id="ARBA00012000"/>
    </source>
</evidence>
<dbReference type="Gene3D" id="1.10.10.60">
    <property type="entry name" value="Homeodomain-like"/>
    <property type="match status" value="1"/>
</dbReference>
<keyword evidence="6" id="KW-0479">Metal-binding</keyword>
<comment type="catalytic activity">
    <reaction evidence="1">
        <text>Hydrolysis of alkylated DNA, releasing 3-methyladenine, 3-methylguanine, 7-methylguanine and 7-methyladenine.</text>
        <dbReference type="EC" id="3.2.2.21"/>
    </reaction>
</comment>
<dbReference type="EMBL" id="LQPC01000051">
    <property type="protein sequence ID" value="ORV83574.1"/>
    <property type="molecule type" value="Genomic_DNA"/>
</dbReference>
<feature type="domain" description="HTH araC/xylS-type" evidence="14">
    <location>
        <begin position="87"/>
        <end position="185"/>
    </location>
</feature>
<dbReference type="SMART" id="SM00342">
    <property type="entry name" value="HTH_ARAC"/>
    <property type="match status" value="1"/>
</dbReference>
<dbReference type="GO" id="GO:0032259">
    <property type="term" value="P:methylation"/>
    <property type="evidence" value="ECO:0007669"/>
    <property type="project" value="UniProtKB-KW"/>
</dbReference>
<dbReference type="InterPro" id="IPR035451">
    <property type="entry name" value="Ada-like_dom_sf"/>
</dbReference>
<dbReference type="Gene3D" id="1.10.1670.10">
    <property type="entry name" value="Helix-hairpin-Helix base-excision DNA repair enzymes (C-terminal)"/>
    <property type="match status" value="1"/>
</dbReference>
<dbReference type="GO" id="GO:0032993">
    <property type="term" value="C:protein-DNA complex"/>
    <property type="evidence" value="ECO:0007669"/>
    <property type="project" value="TreeGrafter"/>
</dbReference>
<evidence type="ECO:0000256" key="10">
    <source>
        <dbReference type="ARBA" id="ARBA00023125"/>
    </source>
</evidence>
<dbReference type="GO" id="GO:0003700">
    <property type="term" value="F:DNA-binding transcription factor activity"/>
    <property type="evidence" value="ECO:0007669"/>
    <property type="project" value="InterPro"/>
</dbReference>
<dbReference type="SMART" id="SM01009">
    <property type="entry name" value="AlkA_N"/>
    <property type="match status" value="1"/>
</dbReference>
<evidence type="ECO:0000313" key="16">
    <source>
        <dbReference type="EMBL" id="ORV83574.1"/>
    </source>
</evidence>
<dbReference type="InterPro" id="IPR010316">
    <property type="entry name" value="AlkA_N"/>
</dbReference>
<dbReference type="AlphaFoldDB" id="A0A1X1WAI9"/>
<dbReference type="SUPFAM" id="SSF55945">
    <property type="entry name" value="TATA-box binding protein-like"/>
    <property type="match status" value="1"/>
</dbReference>
<dbReference type="SMART" id="SM00478">
    <property type="entry name" value="ENDO3c"/>
    <property type="match status" value="1"/>
</dbReference>
<dbReference type="InterPro" id="IPR037046">
    <property type="entry name" value="AlkA_N_sf"/>
</dbReference>
<name>A0A1X1WAI9_MYCIR</name>
<dbReference type="InterPro" id="IPR011257">
    <property type="entry name" value="DNA_glycosylase"/>
</dbReference>
<dbReference type="GO" id="GO:0043916">
    <property type="term" value="F:DNA-7-methylguanine glycosylase activity"/>
    <property type="evidence" value="ECO:0007669"/>
    <property type="project" value="TreeGrafter"/>
</dbReference>
<dbReference type="Gene3D" id="3.40.10.10">
    <property type="entry name" value="DNA Methylphosphotriester Repair Domain"/>
    <property type="match status" value="1"/>
</dbReference>
<evidence type="ECO:0000313" key="17">
    <source>
        <dbReference type="Proteomes" id="UP000193622"/>
    </source>
</evidence>
<organism evidence="16 17">
    <name type="scientific">Mycolicibacterium iranicum</name>
    <name type="common">Mycobacterium iranicum</name>
    <dbReference type="NCBI Taxonomy" id="912594"/>
    <lineage>
        <taxon>Bacteria</taxon>
        <taxon>Bacillati</taxon>
        <taxon>Actinomycetota</taxon>
        <taxon>Actinomycetes</taxon>
        <taxon>Mycobacteriales</taxon>
        <taxon>Mycobacteriaceae</taxon>
        <taxon>Mycolicibacterium</taxon>
    </lineage>
</organism>
<keyword evidence="7" id="KW-0227">DNA damage</keyword>
<dbReference type="GO" id="GO:0005737">
    <property type="term" value="C:cytoplasm"/>
    <property type="evidence" value="ECO:0007669"/>
    <property type="project" value="TreeGrafter"/>
</dbReference>
<dbReference type="FunFam" id="3.30.310.20:FF:000001">
    <property type="entry name" value="DNA-3-methyladenine glycosylase 2"/>
    <property type="match status" value="1"/>
</dbReference>
<evidence type="ECO:0000256" key="2">
    <source>
        <dbReference type="ARBA" id="ARBA00001947"/>
    </source>
</evidence>
<dbReference type="FunFam" id="3.40.10.10:FF:000001">
    <property type="entry name" value="DNA-3-methyladenine glycosylase 2"/>
    <property type="match status" value="1"/>
</dbReference>
<dbReference type="CDD" id="cd00056">
    <property type="entry name" value="ENDO3c"/>
    <property type="match status" value="1"/>
</dbReference>
<evidence type="ECO:0000256" key="8">
    <source>
        <dbReference type="ARBA" id="ARBA00022833"/>
    </source>
</evidence>
<dbReference type="PANTHER" id="PTHR43003">
    <property type="entry name" value="DNA-3-METHYLADENINE GLYCOSYLASE"/>
    <property type="match status" value="1"/>
</dbReference>
<dbReference type="InterPro" id="IPR009057">
    <property type="entry name" value="Homeodomain-like_sf"/>
</dbReference>
<evidence type="ECO:0000256" key="5">
    <source>
        <dbReference type="ARBA" id="ARBA00022679"/>
    </source>
</evidence>
<evidence type="ECO:0000256" key="13">
    <source>
        <dbReference type="ARBA" id="ARBA00023204"/>
    </source>
</evidence>